<accession>A0A011URY7</accession>
<dbReference type="Proteomes" id="UP000019849">
    <property type="component" value="Unassembled WGS sequence"/>
</dbReference>
<dbReference type="AlphaFoldDB" id="A0A011URY7"/>
<keyword evidence="2" id="KW-0732">Signal</keyword>
<gene>
    <name evidence="3" type="ORF">BG36_03705</name>
</gene>
<protein>
    <submittedName>
        <fullName evidence="3">Uncharacterized protein</fullName>
    </submittedName>
</protein>
<comment type="caution">
    <text evidence="3">The sequence shown here is derived from an EMBL/GenBank/DDBJ whole genome shotgun (WGS) entry which is preliminary data.</text>
</comment>
<evidence type="ECO:0000313" key="4">
    <source>
        <dbReference type="Proteomes" id="UP000019849"/>
    </source>
</evidence>
<evidence type="ECO:0000256" key="2">
    <source>
        <dbReference type="SAM" id="SignalP"/>
    </source>
</evidence>
<name>A0A011URY7_9HYPH</name>
<feature type="coiled-coil region" evidence="1">
    <location>
        <begin position="58"/>
        <end position="99"/>
    </location>
</feature>
<organism evidence="3 4">
    <name type="scientific">Aquamicrobium defluvii</name>
    <dbReference type="NCBI Taxonomy" id="69279"/>
    <lineage>
        <taxon>Bacteria</taxon>
        <taxon>Pseudomonadati</taxon>
        <taxon>Pseudomonadota</taxon>
        <taxon>Alphaproteobacteria</taxon>
        <taxon>Hyphomicrobiales</taxon>
        <taxon>Phyllobacteriaceae</taxon>
        <taxon>Aquamicrobium</taxon>
    </lineage>
</organism>
<evidence type="ECO:0000313" key="3">
    <source>
        <dbReference type="EMBL" id="EXL08638.1"/>
    </source>
</evidence>
<dbReference type="eggNOG" id="ENOG5032YD6">
    <property type="taxonomic scope" value="Bacteria"/>
</dbReference>
<reference evidence="3 4" key="1">
    <citation type="submission" date="2014-02" db="EMBL/GenBank/DDBJ databases">
        <title>Aquamicrobium defluvii Genome sequencing.</title>
        <authorList>
            <person name="Wang X."/>
        </authorList>
    </citation>
    <scope>NUCLEOTIDE SEQUENCE [LARGE SCALE GENOMIC DNA]</scope>
    <source>
        <strain evidence="3 4">W13Z1</strain>
    </source>
</reference>
<dbReference type="STRING" id="69279.BG36_03705"/>
<sequence>MALPLLTLPLLTLMAALASAADDAERYRLEKTEDGYVRMDTATGAMSACREQSGRLVCRMAADERTVVQDEMDRLQDQVRSLEERVARLENSLTAKLESSLPTEEEFNRTMGYMERFFRSFMGIVKDLEKQDSPEAKPAPDRT</sequence>
<proteinExistence type="predicted"/>
<feature type="chain" id="PRO_5005403046" evidence="2">
    <location>
        <begin position="21"/>
        <end position="143"/>
    </location>
</feature>
<dbReference type="HOGENOM" id="CLU_134360_1_0_5"/>
<keyword evidence="1" id="KW-0175">Coiled coil</keyword>
<dbReference type="EMBL" id="JENY01000012">
    <property type="protein sequence ID" value="EXL08638.1"/>
    <property type="molecule type" value="Genomic_DNA"/>
</dbReference>
<feature type="signal peptide" evidence="2">
    <location>
        <begin position="1"/>
        <end position="20"/>
    </location>
</feature>
<dbReference type="PATRIC" id="fig|69279.3.peg.2138"/>
<evidence type="ECO:0000256" key="1">
    <source>
        <dbReference type="SAM" id="Coils"/>
    </source>
</evidence>